<sequence length="275" mass="30856">MMTPVNNSDALYYNWNTSDSLSKFHVYLHFAELELLGPDVVSEFTVCCGDSCRGEPVRPEYLVTTTIQTPQPLSGQDDYSCSIKKTPRSTLPPILNAIEIFTISQLTEKPTREWEVEAMFDIRETYKVERNWMGDPCVPKIYFWDGLTCKYTLSDAPTIISLNLSSTRLKGEIAASLANLTSIQSFVDNNPDLCVSDSCDRDSNKQKIIILIVASVASIVILLIIVRRFKWRKQDLGSGLRNLNKEIVASVVTAADQVGTSPLCSCIPFENYDFE</sequence>
<organism evidence="1 2">
    <name type="scientific">Persea americana</name>
    <name type="common">Avocado</name>
    <dbReference type="NCBI Taxonomy" id="3435"/>
    <lineage>
        <taxon>Eukaryota</taxon>
        <taxon>Viridiplantae</taxon>
        <taxon>Streptophyta</taxon>
        <taxon>Embryophyta</taxon>
        <taxon>Tracheophyta</taxon>
        <taxon>Spermatophyta</taxon>
        <taxon>Magnoliopsida</taxon>
        <taxon>Magnoliidae</taxon>
        <taxon>Laurales</taxon>
        <taxon>Lauraceae</taxon>
        <taxon>Persea</taxon>
    </lineage>
</organism>
<reference evidence="1 2" key="1">
    <citation type="journal article" date="2022" name="Hortic Res">
        <title>A haplotype resolved chromosomal level avocado genome allows analysis of novel avocado genes.</title>
        <authorList>
            <person name="Nath O."/>
            <person name="Fletcher S.J."/>
            <person name="Hayward A."/>
            <person name="Shaw L.M."/>
            <person name="Masouleh A.K."/>
            <person name="Furtado A."/>
            <person name="Henry R.J."/>
            <person name="Mitter N."/>
        </authorList>
    </citation>
    <scope>NUCLEOTIDE SEQUENCE [LARGE SCALE GENOMIC DNA]</scope>
    <source>
        <strain evidence="2">cv. Hass</strain>
    </source>
</reference>
<comment type="caution">
    <text evidence="1">The sequence shown here is derived from an EMBL/GenBank/DDBJ whole genome shotgun (WGS) entry which is preliminary data.</text>
</comment>
<proteinExistence type="predicted"/>
<evidence type="ECO:0000313" key="2">
    <source>
        <dbReference type="Proteomes" id="UP001234297"/>
    </source>
</evidence>
<dbReference type="Proteomes" id="UP001234297">
    <property type="component" value="Chromosome 3"/>
</dbReference>
<gene>
    <name evidence="1" type="ORF">MRB53_012844</name>
</gene>
<protein>
    <submittedName>
        <fullName evidence="1">Uncharacterized protein</fullName>
    </submittedName>
</protein>
<dbReference type="EMBL" id="CM056811">
    <property type="protein sequence ID" value="KAJ8638577.1"/>
    <property type="molecule type" value="Genomic_DNA"/>
</dbReference>
<name>A0ACC2LYM0_PERAE</name>
<evidence type="ECO:0000313" key="1">
    <source>
        <dbReference type="EMBL" id="KAJ8638577.1"/>
    </source>
</evidence>
<accession>A0ACC2LYM0</accession>
<keyword evidence="2" id="KW-1185">Reference proteome</keyword>